<proteinExistence type="predicted"/>
<comment type="caution">
    <text evidence="3">The sequence shown here is derived from an EMBL/GenBank/DDBJ whole genome shotgun (WGS) entry which is preliminary data.</text>
</comment>
<dbReference type="Pfam" id="PF00304">
    <property type="entry name" value="Gamma-thionin"/>
    <property type="match status" value="1"/>
</dbReference>
<dbReference type="InterPro" id="IPR036574">
    <property type="entry name" value="Scorpion_toxin-like_sf"/>
</dbReference>
<dbReference type="InterPro" id="IPR003614">
    <property type="entry name" value="Knottins"/>
</dbReference>
<dbReference type="GO" id="GO:0006952">
    <property type="term" value="P:defense response"/>
    <property type="evidence" value="ECO:0007669"/>
    <property type="project" value="InterPro"/>
</dbReference>
<evidence type="ECO:0000313" key="3">
    <source>
        <dbReference type="EMBL" id="PIM99521.1"/>
    </source>
</evidence>
<reference evidence="4" key="1">
    <citation type="journal article" date="2018" name="Gigascience">
        <title>Genome assembly of the Pink Ipe (Handroanthus impetiginosus, Bignoniaceae), a highly valued, ecologically keystone Neotropical timber forest tree.</title>
        <authorList>
            <person name="Silva-Junior O.B."/>
            <person name="Grattapaglia D."/>
            <person name="Novaes E."/>
            <person name="Collevatti R.G."/>
        </authorList>
    </citation>
    <scope>NUCLEOTIDE SEQUENCE [LARGE SCALE GENOMIC DNA]</scope>
    <source>
        <strain evidence="4">cv. UFG-1</strain>
    </source>
</reference>
<protein>
    <recommendedName>
        <fullName evidence="2">Knottins-like domain-containing protein</fullName>
    </recommendedName>
</protein>
<feature type="domain" description="Knottins-like" evidence="2">
    <location>
        <begin position="7"/>
        <end position="50"/>
    </location>
</feature>
<dbReference type="OrthoDB" id="683455at2759"/>
<name>A0A2G9G2U5_9LAMI</name>
<dbReference type="EMBL" id="NKXS01007550">
    <property type="protein sequence ID" value="PIM99521.1"/>
    <property type="molecule type" value="Genomic_DNA"/>
</dbReference>
<evidence type="ECO:0000259" key="2">
    <source>
        <dbReference type="SMART" id="SM00505"/>
    </source>
</evidence>
<evidence type="ECO:0000256" key="1">
    <source>
        <dbReference type="SAM" id="MobiDB-lite"/>
    </source>
</evidence>
<dbReference type="AlphaFoldDB" id="A0A2G9G2U5"/>
<dbReference type="Gene3D" id="3.30.30.10">
    <property type="entry name" value="Knottin, scorpion toxin-like"/>
    <property type="match status" value="1"/>
</dbReference>
<dbReference type="STRING" id="429701.A0A2G9G2U5"/>
<dbReference type="CDD" id="cd00107">
    <property type="entry name" value="Knot1"/>
    <property type="match status" value="1"/>
</dbReference>
<accession>A0A2G9G2U5</accession>
<dbReference type="SMART" id="SM00505">
    <property type="entry name" value="Knot1"/>
    <property type="match status" value="1"/>
</dbReference>
<dbReference type="Proteomes" id="UP000231279">
    <property type="component" value="Unassembled WGS sequence"/>
</dbReference>
<keyword evidence="4" id="KW-1185">Reference proteome</keyword>
<feature type="region of interest" description="Disordered" evidence="1">
    <location>
        <begin position="56"/>
        <end position="92"/>
    </location>
</feature>
<dbReference type="SUPFAM" id="SSF57095">
    <property type="entry name" value="Scorpion toxin-like"/>
    <property type="match status" value="1"/>
</dbReference>
<sequence>MMSEATICEAPSTLFTGLCFSDRNCGTICEKEGFLNGYCKFLKCTCSKDCNVGGGGGSPGQGAPRNGPPEGGPPGGEEPPVEGPPGGKEPPAEGPPILFSVFCPYLLYNFFCNFFVTSFHFLYIGTAINFV</sequence>
<organism evidence="3 4">
    <name type="scientific">Handroanthus impetiginosus</name>
    <dbReference type="NCBI Taxonomy" id="429701"/>
    <lineage>
        <taxon>Eukaryota</taxon>
        <taxon>Viridiplantae</taxon>
        <taxon>Streptophyta</taxon>
        <taxon>Embryophyta</taxon>
        <taxon>Tracheophyta</taxon>
        <taxon>Spermatophyta</taxon>
        <taxon>Magnoliopsida</taxon>
        <taxon>eudicotyledons</taxon>
        <taxon>Gunneridae</taxon>
        <taxon>Pentapetalae</taxon>
        <taxon>asterids</taxon>
        <taxon>lamiids</taxon>
        <taxon>Lamiales</taxon>
        <taxon>Bignoniaceae</taxon>
        <taxon>Crescentiina</taxon>
        <taxon>Tabebuia alliance</taxon>
        <taxon>Handroanthus</taxon>
    </lineage>
</organism>
<evidence type="ECO:0000313" key="4">
    <source>
        <dbReference type="Proteomes" id="UP000231279"/>
    </source>
</evidence>
<gene>
    <name evidence="3" type="ORF">CDL12_27988</name>
</gene>